<reference evidence="1" key="1">
    <citation type="submission" date="2021-01" db="EMBL/GenBank/DDBJ databases">
        <authorList>
            <person name="Corre E."/>
            <person name="Pelletier E."/>
            <person name="Niang G."/>
            <person name="Scheremetjew M."/>
            <person name="Finn R."/>
            <person name="Kale V."/>
            <person name="Holt S."/>
            <person name="Cochrane G."/>
            <person name="Meng A."/>
            <person name="Brown T."/>
            <person name="Cohen L."/>
        </authorList>
    </citation>
    <scope>NUCLEOTIDE SEQUENCE</scope>
    <source>
        <strain evidence="1">CCMP645</strain>
    </source>
</reference>
<name>A0A6S9SQY9_CHRCT</name>
<evidence type="ECO:0000313" key="1">
    <source>
        <dbReference type="EMBL" id="CAE0753831.1"/>
    </source>
</evidence>
<sequence>MSNEVVDWKKIQYEQCTYATYEFVATCAHGMGHAGFIRAQRQRQPFDVCGHVRGIHSDDLEAAWGICASAPSPWLQRMCSNGYYHAVFEQMDHVENKIHWMYPCNTMLLPFQEMCFGWLFIHMPLSMLPGLPFQGVVSRRKAFEQAGNVSKGDIQSVCFSEPMETEWNQRACIWGLSAVAFGGYWKGQSSLGAYFNMFRPDLVKSETPLIGWCSTFLDHVPSKPSEPMSQSDERRWLACISGSTNLAMSHAWRTHRIPLAERSLLCEQLLAVPWMSEQLQLKSFHLCGEVTRYSTETYVRSGPHDSQVVNEYGVWPTSHPATWDDWLESLPSDEQYGLWPLHNYKLATENETTINTLNDILTGASRDRFIRLSTFKPANSQAEA</sequence>
<evidence type="ECO:0000313" key="2">
    <source>
        <dbReference type="EMBL" id="CAE0753837.1"/>
    </source>
</evidence>
<dbReference type="EMBL" id="HBIZ01010819">
    <property type="protein sequence ID" value="CAE0753831.1"/>
    <property type="molecule type" value="Transcribed_RNA"/>
</dbReference>
<organism evidence="1">
    <name type="scientific">Chrysotila carterae</name>
    <name type="common">Marine alga</name>
    <name type="synonym">Syracosphaera carterae</name>
    <dbReference type="NCBI Taxonomy" id="13221"/>
    <lineage>
        <taxon>Eukaryota</taxon>
        <taxon>Haptista</taxon>
        <taxon>Haptophyta</taxon>
        <taxon>Prymnesiophyceae</taxon>
        <taxon>Isochrysidales</taxon>
        <taxon>Isochrysidaceae</taxon>
        <taxon>Chrysotila</taxon>
    </lineage>
</organism>
<dbReference type="AlphaFoldDB" id="A0A6S9SQY9"/>
<dbReference type="EMBL" id="HBIZ01010825">
    <property type="protein sequence ID" value="CAE0753837.1"/>
    <property type="molecule type" value="Transcribed_RNA"/>
</dbReference>
<accession>A0A6S9SQY9</accession>
<gene>
    <name evidence="1" type="ORF">PCAR00345_LOCUS6418</name>
    <name evidence="2" type="ORF">PCAR00345_LOCUS6424</name>
</gene>
<proteinExistence type="predicted"/>
<protein>
    <submittedName>
        <fullName evidence="1">Uncharacterized protein</fullName>
    </submittedName>
</protein>